<sequence>MKRKRMGSKILSVLLAAATVCSGVPVTGLAAETTDTSFKELLESMYTDPDREYQSDVRWWLAEASNTDEVLLQEIQNMYDAGFHGVELCMQADDNSPDDTYAYGSEMWSHKWKLMMNALLDHDMEVSLTSGTNWSTSNVPGLDPDSQAASQVIAMGSVIVEPGSSITELPKPETMRESNKGQFLGAYAYRVTGQEEESRKSNVPWVQPQEYTCYSVDYDSMVDLTAETTFTEGATIYDQAGEWTAPDDGQYLVVGLWTHGNYMTASPAAETCYATNYFDERGVEALRAFWEEHYLDDPELNEKIKEGDVQLFMDSLEINPEGGITWWTEDIRQEFIDRKGYDILPYIFLVDGLPQVYAVFNPYTEPAKGFYELEGNSSLREKIINDWVDVLTQMYCENMLVPLKEWLNSVGIKTRAQISYGRSFEITEPSAYVDYPEAENLNQYDNVDILRLHTAGAKLQDKLLSTETGASLSTYATSAQTRLPQIYAQYAAGFQRVIWHIWSTSYCYGEEPTWPGWGTSFDRWGDREADFRDMDEFNAHIGRVQTLMQTGTSRTDLAFIHNNWNQGVLSGGGIGDDITSMNYQLAHMGVYYRSTELQDNGYTYDYLSPDLLSAENVHFDEETGTIELAGYKAVILYQDWLDVDGAEKILEWAKQGLKVVILEGAAERTPFNDGQDERLAEIMEEMKSLDTVRTAEIYDASEDFDYFDEVAGGYDDGVLEALQELGVEPYAGYSEPNHQLLTQSRIDEDGNEYLYVYNYCPNDYHQNSHIESVKTEDHGTNIQTEIEMDGMFVPYMIDAWSGEVTELAEYRYEDGKTIFPIDLDYNNIALYAFEAVEEETEHIVSTDAESSYTAEDGSLYVRATESGDYTTELSNGETVTTTVEVPESYDITGWDLTVESWTPSDEVITSEETIDDVTTINTKAATDKTDINVQLDTLTTWDNIEEVGGNVSGFGHYEATFNWDASAADGAYLDFGDNFVSSMKVWINGQKVGGDISQNPTKAKATIAEGAEGADQYTGGINWMNPVADISDYLVDGENTIVIEYSSSMNNVALSQGIVQETENASNWWHNDTKYQSYGPSQAVIIPFAEEAV</sequence>
<accession>A0A9D0ZTX6</accession>
<evidence type="ECO:0000256" key="1">
    <source>
        <dbReference type="SAM" id="SignalP"/>
    </source>
</evidence>
<name>A0A9D0ZTX6_9FIRM</name>
<organism evidence="2 3">
    <name type="scientific">Candidatus Limivivens merdigallinarum</name>
    <dbReference type="NCBI Taxonomy" id="2840859"/>
    <lineage>
        <taxon>Bacteria</taxon>
        <taxon>Bacillati</taxon>
        <taxon>Bacillota</taxon>
        <taxon>Clostridia</taxon>
        <taxon>Lachnospirales</taxon>
        <taxon>Lachnospiraceae</taxon>
        <taxon>Lachnospiraceae incertae sedis</taxon>
        <taxon>Candidatus Limivivens</taxon>
    </lineage>
</organism>
<dbReference type="InterPro" id="IPR008979">
    <property type="entry name" value="Galactose-bd-like_sf"/>
</dbReference>
<evidence type="ECO:0000313" key="3">
    <source>
        <dbReference type="Proteomes" id="UP000886886"/>
    </source>
</evidence>
<dbReference type="Gene3D" id="2.60.120.260">
    <property type="entry name" value="Galactose-binding domain-like"/>
    <property type="match status" value="1"/>
</dbReference>
<evidence type="ECO:0008006" key="4">
    <source>
        <dbReference type="Google" id="ProtNLM"/>
    </source>
</evidence>
<dbReference type="PANTHER" id="PTHR36848:SF2">
    <property type="entry name" value="SECRETED PROTEIN"/>
    <property type="match status" value="1"/>
</dbReference>
<protein>
    <recommendedName>
        <fullName evidence="4">Glycosyl hydrolases family 2 sugar binding domain-containing protein</fullName>
    </recommendedName>
</protein>
<dbReference type="AlphaFoldDB" id="A0A9D0ZTX6"/>
<dbReference type="PANTHER" id="PTHR36848">
    <property type="entry name" value="DNA-BINDING PROTEIN (PUTATIVE SECRETED PROTEIN)-RELATED"/>
    <property type="match status" value="1"/>
</dbReference>
<feature type="chain" id="PRO_5038690998" description="Glycosyl hydrolases family 2 sugar binding domain-containing protein" evidence="1">
    <location>
        <begin position="31"/>
        <end position="1093"/>
    </location>
</feature>
<dbReference type="InterPro" id="IPR053161">
    <property type="entry name" value="Ulvan_degrading_GH"/>
</dbReference>
<feature type="signal peptide" evidence="1">
    <location>
        <begin position="1"/>
        <end position="30"/>
    </location>
</feature>
<comment type="caution">
    <text evidence="2">The sequence shown here is derived from an EMBL/GenBank/DDBJ whole genome shotgun (WGS) entry which is preliminary data.</text>
</comment>
<dbReference type="Proteomes" id="UP000886886">
    <property type="component" value="Unassembled WGS sequence"/>
</dbReference>
<keyword evidence="1" id="KW-0732">Signal</keyword>
<reference evidence="2" key="1">
    <citation type="submission" date="2020-10" db="EMBL/GenBank/DDBJ databases">
        <authorList>
            <person name="Gilroy R."/>
        </authorList>
    </citation>
    <scope>NUCLEOTIDE SEQUENCE</scope>
    <source>
        <strain evidence="2">ChiSjej3B21-11622</strain>
    </source>
</reference>
<dbReference type="Pfam" id="PF17132">
    <property type="entry name" value="Glyco_hydro_106"/>
    <property type="match status" value="1"/>
</dbReference>
<dbReference type="EMBL" id="DVFT01000057">
    <property type="protein sequence ID" value="HIQ95744.1"/>
    <property type="molecule type" value="Genomic_DNA"/>
</dbReference>
<evidence type="ECO:0000313" key="2">
    <source>
        <dbReference type="EMBL" id="HIQ95744.1"/>
    </source>
</evidence>
<dbReference type="SUPFAM" id="SSF49785">
    <property type="entry name" value="Galactose-binding domain-like"/>
    <property type="match status" value="1"/>
</dbReference>
<proteinExistence type="predicted"/>
<reference evidence="2" key="2">
    <citation type="journal article" date="2021" name="PeerJ">
        <title>Extensive microbial diversity within the chicken gut microbiome revealed by metagenomics and culture.</title>
        <authorList>
            <person name="Gilroy R."/>
            <person name="Ravi A."/>
            <person name="Getino M."/>
            <person name="Pursley I."/>
            <person name="Horton D.L."/>
            <person name="Alikhan N.F."/>
            <person name="Baker D."/>
            <person name="Gharbi K."/>
            <person name="Hall N."/>
            <person name="Watson M."/>
            <person name="Adriaenssens E.M."/>
            <person name="Foster-Nyarko E."/>
            <person name="Jarju S."/>
            <person name="Secka A."/>
            <person name="Antonio M."/>
            <person name="Oren A."/>
            <person name="Chaudhuri R.R."/>
            <person name="La Ragione R."/>
            <person name="Hildebrand F."/>
            <person name="Pallen M.J."/>
        </authorList>
    </citation>
    <scope>NUCLEOTIDE SEQUENCE</scope>
    <source>
        <strain evidence="2">ChiSjej3B21-11622</strain>
    </source>
</reference>
<gene>
    <name evidence="2" type="ORF">IAB26_04195</name>
</gene>